<name>A0AAJ2ITB9_9LACT</name>
<proteinExistence type="predicted"/>
<gene>
    <name evidence="1" type="ORF">P7D17_08640</name>
</gene>
<reference evidence="1" key="1">
    <citation type="submission" date="2023-03" db="EMBL/GenBank/DDBJ databases">
        <authorList>
            <person name="Shen W."/>
            <person name="Cai J."/>
        </authorList>
    </citation>
    <scope>NUCLEOTIDE SEQUENCE</scope>
    <source>
        <strain evidence="1">P86-2</strain>
    </source>
</reference>
<accession>A0AAJ2ITB9</accession>
<comment type="caution">
    <text evidence="1">The sequence shown here is derived from an EMBL/GenBank/DDBJ whole genome shotgun (WGS) entry which is preliminary data.</text>
</comment>
<dbReference type="EMBL" id="JARPXR010000009">
    <property type="protein sequence ID" value="MDT2584165.1"/>
    <property type="molecule type" value="Genomic_DNA"/>
</dbReference>
<organism evidence="1 2">
    <name type="scientific">Lactococcus petauri</name>
    <dbReference type="NCBI Taxonomy" id="1940789"/>
    <lineage>
        <taxon>Bacteria</taxon>
        <taxon>Bacillati</taxon>
        <taxon>Bacillota</taxon>
        <taxon>Bacilli</taxon>
        <taxon>Lactobacillales</taxon>
        <taxon>Streptococcaceae</taxon>
        <taxon>Lactococcus</taxon>
    </lineage>
</organism>
<evidence type="ECO:0000313" key="1">
    <source>
        <dbReference type="EMBL" id="MDT2584165.1"/>
    </source>
</evidence>
<dbReference type="RefSeq" id="WP_311843066.1">
    <property type="nucleotide sequence ID" value="NZ_JARPXR010000009.1"/>
</dbReference>
<protein>
    <submittedName>
        <fullName evidence="1">Uncharacterized protein</fullName>
    </submittedName>
</protein>
<dbReference type="AlphaFoldDB" id="A0AAJ2ITB9"/>
<sequence length="96" mass="11508">MDEEIINFSEVLRDYYLDRAGRVCSGVTVEHYERWRKLRKKNNLRTDPVKFICDLTKLSRDEVTNRLFAWHMEIKNGKKVRVNDQFELIPAPPLKN</sequence>
<evidence type="ECO:0000313" key="2">
    <source>
        <dbReference type="Proteomes" id="UP001262817"/>
    </source>
</evidence>
<dbReference type="Proteomes" id="UP001262817">
    <property type="component" value="Unassembled WGS sequence"/>
</dbReference>